<protein>
    <submittedName>
        <fullName evidence="2">Uncharacterized protein</fullName>
    </submittedName>
</protein>
<accession>A0A285TY19</accession>
<feature type="transmembrane region" description="Helical" evidence="1">
    <location>
        <begin position="54"/>
        <end position="74"/>
    </location>
</feature>
<evidence type="ECO:0000313" key="3">
    <source>
        <dbReference type="Proteomes" id="UP000219068"/>
    </source>
</evidence>
<name>A0A285TY19_9PROT</name>
<evidence type="ECO:0000256" key="1">
    <source>
        <dbReference type="SAM" id="Phobius"/>
    </source>
</evidence>
<keyword evidence="1" id="KW-1133">Transmembrane helix</keyword>
<evidence type="ECO:0000313" key="2">
    <source>
        <dbReference type="EMBL" id="SOC31043.1"/>
    </source>
</evidence>
<keyword evidence="1" id="KW-0812">Transmembrane</keyword>
<organism evidence="2 3">
    <name type="scientific">Thalassospira xiamenensis</name>
    <dbReference type="NCBI Taxonomy" id="220697"/>
    <lineage>
        <taxon>Bacteria</taxon>
        <taxon>Pseudomonadati</taxon>
        <taxon>Pseudomonadota</taxon>
        <taxon>Alphaproteobacteria</taxon>
        <taxon>Rhodospirillales</taxon>
        <taxon>Thalassospiraceae</taxon>
        <taxon>Thalassospira</taxon>
    </lineage>
</organism>
<dbReference type="AlphaFoldDB" id="A0A285TY19"/>
<gene>
    <name evidence="2" type="ORF">SAMN05428964_11221</name>
</gene>
<feature type="transmembrane region" description="Helical" evidence="1">
    <location>
        <begin position="26"/>
        <end position="48"/>
    </location>
</feature>
<sequence length="89" mass="10269">MEINNIQSESIKRKLQKLQKLKKIKLSTLCKSLNAAIFFAIFLSSAIFVNLFEYINYCQIASCATMFIVFILMLHKMIGCSDHNFNDKV</sequence>
<proteinExistence type="predicted"/>
<reference evidence="2 3" key="1">
    <citation type="submission" date="2017-08" db="EMBL/GenBank/DDBJ databases">
        <authorList>
            <person name="de Groot N.N."/>
        </authorList>
    </citation>
    <scope>NUCLEOTIDE SEQUENCE [LARGE SCALE GENOMIC DNA]</scope>
    <source>
        <strain evidence="2 3">USBA 78</strain>
    </source>
</reference>
<dbReference type="EMBL" id="OBMM01000012">
    <property type="protein sequence ID" value="SOC31043.1"/>
    <property type="molecule type" value="Genomic_DNA"/>
</dbReference>
<keyword evidence="1" id="KW-0472">Membrane</keyword>
<dbReference type="Proteomes" id="UP000219068">
    <property type="component" value="Unassembled WGS sequence"/>
</dbReference>